<dbReference type="InterPro" id="IPR029419">
    <property type="entry name" value="Arg_succ_lyase_C"/>
</dbReference>
<dbReference type="Gene3D" id="1.10.40.30">
    <property type="entry name" value="Fumarase/aspartase (C-terminal domain)"/>
    <property type="match status" value="1"/>
</dbReference>
<dbReference type="InterPro" id="IPR020557">
    <property type="entry name" value="Fumarate_lyase_CS"/>
</dbReference>
<comment type="pathway">
    <text evidence="1 5">Amino-acid biosynthesis; L-arginine biosynthesis; L-arginine from L-ornithine and carbamoyl phosphate: step 3/3.</text>
</comment>
<keyword evidence="4 5" id="KW-0456">Lyase</keyword>
<dbReference type="Proteomes" id="UP000616547">
    <property type="component" value="Unassembled WGS sequence"/>
</dbReference>
<comment type="caution">
    <text evidence="8">The sequence shown here is derived from an EMBL/GenBank/DDBJ whole genome shotgun (WGS) entry which is preliminary data.</text>
</comment>
<evidence type="ECO:0000259" key="6">
    <source>
        <dbReference type="Pfam" id="PF00206"/>
    </source>
</evidence>
<feature type="domain" description="Fumarate lyase N-terminal" evidence="6">
    <location>
        <begin position="10"/>
        <end position="304"/>
    </location>
</feature>
<dbReference type="InterPro" id="IPR000362">
    <property type="entry name" value="Fumarate_lyase_fam"/>
</dbReference>
<evidence type="ECO:0000256" key="4">
    <source>
        <dbReference type="ARBA" id="ARBA00023239"/>
    </source>
</evidence>
<dbReference type="Gene3D" id="1.10.275.10">
    <property type="entry name" value="Fumarase/aspartase (N-terminal domain)"/>
    <property type="match status" value="1"/>
</dbReference>
<comment type="similarity">
    <text evidence="5">Belongs to the lyase 1 family. Argininosuccinate lyase subfamily.</text>
</comment>
<dbReference type="Gene3D" id="1.20.200.10">
    <property type="entry name" value="Fumarase/aspartase (Central domain)"/>
    <property type="match status" value="1"/>
</dbReference>
<evidence type="ECO:0000256" key="3">
    <source>
        <dbReference type="ARBA" id="ARBA00022571"/>
    </source>
</evidence>
<dbReference type="GO" id="GO:0016829">
    <property type="term" value="F:lyase activity"/>
    <property type="evidence" value="ECO:0007669"/>
    <property type="project" value="UniProtKB-KW"/>
</dbReference>
<dbReference type="Pfam" id="PF00206">
    <property type="entry name" value="Lyase_1"/>
    <property type="match status" value="1"/>
</dbReference>
<evidence type="ECO:0000313" key="8">
    <source>
        <dbReference type="EMBL" id="GHW01647.1"/>
    </source>
</evidence>
<evidence type="ECO:0000256" key="1">
    <source>
        <dbReference type="ARBA" id="ARBA00004941"/>
    </source>
</evidence>
<dbReference type="PANTHER" id="PTHR43814:SF1">
    <property type="entry name" value="ARGININOSUCCINATE LYASE"/>
    <property type="match status" value="1"/>
</dbReference>
<dbReference type="EC" id="4.3.2.1" evidence="2 5"/>
<keyword evidence="5" id="KW-0963">Cytoplasm</keyword>
<gene>
    <name evidence="5" type="primary">argH</name>
    <name evidence="8" type="ORF">lacNasYZ03_13340</name>
</gene>
<organism evidence="8 9">
    <name type="scientific">Lactobacillus nasalidis</name>
    <dbReference type="NCBI Taxonomy" id="2797258"/>
    <lineage>
        <taxon>Bacteria</taxon>
        <taxon>Bacillati</taxon>
        <taxon>Bacillota</taxon>
        <taxon>Bacilli</taxon>
        <taxon>Lactobacillales</taxon>
        <taxon>Lactobacillaceae</taxon>
        <taxon>Lactobacillus</taxon>
    </lineage>
</organism>
<comment type="subcellular location">
    <subcellularLocation>
        <location evidence="5">Cytoplasm</location>
    </subcellularLocation>
</comment>
<keyword evidence="3 5" id="KW-0055">Arginine biosynthesis</keyword>
<protein>
    <recommendedName>
        <fullName evidence="2 5">Argininosuccinate lyase</fullName>
        <shortName evidence="5">ASAL</shortName>
        <ecNumber evidence="2 5">4.3.2.1</ecNumber>
    </recommendedName>
    <alternativeName>
        <fullName evidence="5">Arginosuccinase</fullName>
    </alternativeName>
</protein>
<dbReference type="InterPro" id="IPR008948">
    <property type="entry name" value="L-Aspartase-like"/>
</dbReference>
<dbReference type="Pfam" id="PF14698">
    <property type="entry name" value="ASL_C2"/>
    <property type="match status" value="1"/>
</dbReference>
<dbReference type="CDD" id="cd01359">
    <property type="entry name" value="Argininosuccinate_lyase"/>
    <property type="match status" value="1"/>
</dbReference>
<dbReference type="HAMAP" id="MF_00006">
    <property type="entry name" value="Arg_succ_lyase"/>
    <property type="match status" value="1"/>
</dbReference>
<evidence type="ECO:0000256" key="2">
    <source>
        <dbReference type="ARBA" id="ARBA00012338"/>
    </source>
</evidence>
<accession>A0ABQ3W7N4</accession>
<dbReference type="InterPro" id="IPR009049">
    <property type="entry name" value="Argininosuccinate_lyase"/>
</dbReference>
<evidence type="ECO:0000259" key="7">
    <source>
        <dbReference type="Pfam" id="PF14698"/>
    </source>
</evidence>
<dbReference type="PROSITE" id="PS00163">
    <property type="entry name" value="FUMARATE_LYASES"/>
    <property type="match status" value="1"/>
</dbReference>
<evidence type="ECO:0000313" key="9">
    <source>
        <dbReference type="Proteomes" id="UP000616547"/>
    </source>
</evidence>
<dbReference type="SUPFAM" id="SSF48557">
    <property type="entry name" value="L-aspartase-like"/>
    <property type="match status" value="1"/>
</dbReference>
<dbReference type="PANTHER" id="PTHR43814">
    <property type="entry name" value="ARGININOSUCCINATE LYASE"/>
    <property type="match status" value="1"/>
</dbReference>
<dbReference type="PRINTS" id="PR00149">
    <property type="entry name" value="FUMRATELYASE"/>
</dbReference>
<proteinExistence type="inferred from homology"/>
<evidence type="ECO:0000256" key="5">
    <source>
        <dbReference type="HAMAP-Rule" id="MF_00006"/>
    </source>
</evidence>
<dbReference type="EMBL" id="BOCI01000368">
    <property type="protein sequence ID" value="GHW01647.1"/>
    <property type="molecule type" value="Genomic_DNA"/>
</dbReference>
<dbReference type="InterPro" id="IPR024083">
    <property type="entry name" value="Fumarase/histidase_N"/>
</dbReference>
<comment type="catalytic activity">
    <reaction evidence="5">
        <text>2-(N(omega)-L-arginino)succinate = fumarate + L-arginine</text>
        <dbReference type="Rhea" id="RHEA:24020"/>
        <dbReference type="ChEBI" id="CHEBI:29806"/>
        <dbReference type="ChEBI" id="CHEBI:32682"/>
        <dbReference type="ChEBI" id="CHEBI:57472"/>
        <dbReference type="EC" id="4.3.2.1"/>
    </reaction>
</comment>
<dbReference type="InterPro" id="IPR022761">
    <property type="entry name" value="Fumarate_lyase_N"/>
</dbReference>
<dbReference type="PRINTS" id="PR00145">
    <property type="entry name" value="ARGSUCLYASE"/>
</dbReference>
<feature type="domain" description="Argininosuccinate lyase C-terminal" evidence="7">
    <location>
        <begin position="367"/>
        <end position="434"/>
    </location>
</feature>
<reference evidence="9" key="1">
    <citation type="submission" date="2021-01" db="EMBL/GenBank/DDBJ databases">
        <title>Draft genome sequence of Nasalis larvatus strain YZ03.</title>
        <authorList>
            <person name="Suzuki-Hashido N."/>
            <person name="Tsuchida S."/>
            <person name="Hayakawa T."/>
        </authorList>
    </citation>
    <scope>NUCLEOTIDE SEQUENCE [LARGE SCALE GENOMIC DNA]</scope>
    <source>
        <strain evidence="9">YZ03</strain>
    </source>
</reference>
<keyword evidence="9" id="KW-1185">Reference proteome</keyword>
<name>A0ABQ3W7N4_9LACO</name>
<dbReference type="NCBIfam" id="TIGR00838">
    <property type="entry name" value="argH"/>
    <property type="match status" value="1"/>
</dbReference>
<sequence length="463" mass="51851">MIVMKKMWAGRTSGKTDQIADDFNSSIRFDQRMYPEDIAGSIAHAKMLAKQGIIPEEASGKIIAGLEGILADLNSGKLEIDPAAEDIHMFIEETLTERIGQDGKMLHTARSRNDQVALDIRLYMREENGQIKQLLKQLVEALCDQAEKYKGSLMPGYTHLQRAQPVTFGHQLMAYAYMFMRDLDRLGQMEERMNYSPIGSCALAGTTYPIDRVYEAELLGFKAPVANSLDGVSDRDHVVEDLSDLALVMMHLSRLSEELILWSSWEFHFVRLADAYTTGSSIMPQKKNPDMAELARGKTGRVYGDLMAILTTLKGLPLAYNKDMQEDKEALFDAIDNVELCLETFIPMIKTLEANEKAMHQAAQKGFINATDLADYLTKKGMPFRDAYHISGQLVALCIDQDTVLEDLPLATYKGYSDLFDEDLYQAIDLHNCLAKRTSLGGPTPESVQKQVDEVRGKLALEN</sequence>
<keyword evidence="5" id="KW-0028">Amino-acid biosynthesis</keyword>